<dbReference type="EMBL" id="OZ021740">
    <property type="protein sequence ID" value="CAK9324041.1"/>
    <property type="molecule type" value="Genomic_DNA"/>
</dbReference>
<evidence type="ECO:0000313" key="1">
    <source>
        <dbReference type="EMBL" id="CAK9324039.1"/>
    </source>
</evidence>
<protein>
    <submittedName>
        <fullName evidence="1">Uncharacterized protein</fullName>
    </submittedName>
</protein>
<dbReference type="EMBL" id="OZ021740">
    <property type="protein sequence ID" value="CAK9324039.1"/>
    <property type="molecule type" value="Genomic_DNA"/>
</dbReference>
<accession>A0ABP0YUL7</accession>
<proteinExistence type="predicted"/>
<reference evidence="1 3" key="1">
    <citation type="submission" date="2024-03" db="EMBL/GenBank/DDBJ databases">
        <authorList>
            <person name="Gkanogiannis A."/>
            <person name="Becerra Lopez-Lavalle L."/>
        </authorList>
    </citation>
    <scope>NUCLEOTIDE SEQUENCE [LARGE SCALE GENOMIC DNA]</scope>
</reference>
<name>A0ABP0YUL7_9ROSI</name>
<keyword evidence="3" id="KW-1185">Reference proteome</keyword>
<evidence type="ECO:0000313" key="2">
    <source>
        <dbReference type="EMBL" id="CAK9324041.1"/>
    </source>
</evidence>
<evidence type="ECO:0000313" key="3">
    <source>
        <dbReference type="Proteomes" id="UP001642487"/>
    </source>
</evidence>
<organism evidence="1 3">
    <name type="scientific">Citrullus colocynthis</name>
    <name type="common">colocynth</name>
    <dbReference type="NCBI Taxonomy" id="252529"/>
    <lineage>
        <taxon>Eukaryota</taxon>
        <taxon>Viridiplantae</taxon>
        <taxon>Streptophyta</taxon>
        <taxon>Embryophyta</taxon>
        <taxon>Tracheophyta</taxon>
        <taxon>Spermatophyta</taxon>
        <taxon>Magnoliopsida</taxon>
        <taxon>eudicotyledons</taxon>
        <taxon>Gunneridae</taxon>
        <taxon>Pentapetalae</taxon>
        <taxon>rosids</taxon>
        <taxon>fabids</taxon>
        <taxon>Cucurbitales</taxon>
        <taxon>Cucurbitaceae</taxon>
        <taxon>Benincaseae</taxon>
        <taxon>Citrullus</taxon>
    </lineage>
</organism>
<dbReference type="Proteomes" id="UP001642487">
    <property type="component" value="Chromosome 6"/>
</dbReference>
<gene>
    <name evidence="1" type="ORF">CITCOLO1_LOCUS16256</name>
    <name evidence="2" type="ORF">CITCOLO1_LOCUS16258</name>
</gene>
<sequence>MTSWICLDLHMGGSVPGLPMKTRRETRFSMIEYNQNEKEWAELLDLVDGSESDWQSISRPDAFSTTSSHNNPLDELVLLDATMSGTNKKLKASNFPASLFKIGRWECNWLEGLFSSERPTLNQGSTRCGKHQLILLIVRLAYRGKSSFLLLISSALGSKLLESTSLFINYNLDKNDNWVLQCHFSAILQCHSALAFNKSSLVDELNVYGHDYSAKDESKYFYPCK</sequence>